<feature type="compositionally biased region" description="Basic and acidic residues" evidence="1">
    <location>
        <begin position="107"/>
        <end position="127"/>
    </location>
</feature>
<comment type="caution">
    <text evidence="3">The sequence shown here is derived from an EMBL/GenBank/DDBJ whole genome shotgun (WGS) entry which is preliminary data.</text>
</comment>
<proteinExistence type="predicted"/>
<feature type="region of interest" description="Disordered" evidence="1">
    <location>
        <begin position="99"/>
        <end position="127"/>
    </location>
</feature>
<name>A0ABY3CH79_9GAMM</name>
<evidence type="ECO:0000256" key="1">
    <source>
        <dbReference type="SAM" id="MobiDB-lite"/>
    </source>
</evidence>
<organism evidence="3 4">
    <name type="scientific">Candidatus Methylobacter oryzae</name>
    <dbReference type="NCBI Taxonomy" id="2497749"/>
    <lineage>
        <taxon>Bacteria</taxon>
        <taxon>Pseudomonadati</taxon>
        <taxon>Pseudomonadota</taxon>
        <taxon>Gammaproteobacteria</taxon>
        <taxon>Methylococcales</taxon>
        <taxon>Methylococcaceae</taxon>
        <taxon>Methylobacter</taxon>
    </lineage>
</organism>
<gene>
    <name evidence="3" type="ORF">EKO24_000735</name>
</gene>
<dbReference type="Proteomes" id="UP000733744">
    <property type="component" value="Unassembled WGS sequence"/>
</dbReference>
<feature type="domain" description="DUF4398" evidence="2">
    <location>
        <begin position="34"/>
        <end position="108"/>
    </location>
</feature>
<evidence type="ECO:0000313" key="3">
    <source>
        <dbReference type="EMBL" id="TRX03311.1"/>
    </source>
</evidence>
<dbReference type="PROSITE" id="PS51257">
    <property type="entry name" value="PROKAR_LIPOPROTEIN"/>
    <property type="match status" value="1"/>
</dbReference>
<dbReference type="RefSeq" id="WP_127030234.1">
    <property type="nucleotide sequence ID" value="NZ_RYFG02000007.1"/>
</dbReference>
<dbReference type="Pfam" id="PF14346">
    <property type="entry name" value="DUF4398"/>
    <property type="match status" value="1"/>
</dbReference>
<protein>
    <submittedName>
        <fullName evidence="3">DUF4398 domain-containing protein</fullName>
    </submittedName>
</protein>
<dbReference type="EMBL" id="RYFG02000007">
    <property type="protein sequence ID" value="TRX03311.1"/>
    <property type="molecule type" value="Genomic_DNA"/>
</dbReference>
<reference evidence="3 4" key="1">
    <citation type="journal article" date="2019" name="Antonie Van Leeuwenhoek">
        <title>Description of 'Ca. Methylobacter oryzae' KRF1, a novel species from the environmentally important Methylobacter clade 2.</title>
        <authorList>
            <person name="Khatri K."/>
            <person name="Mohite J.A."/>
            <person name="Pandit P.S."/>
            <person name="Bahulikar R."/>
            <person name="Rahalkar M.C."/>
        </authorList>
    </citation>
    <scope>NUCLEOTIDE SEQUENCE [LARGE SCALE GENOMIC DNA]</scope>
    <source>
        <strain evidence="3 4">KRF1</strain>
    </source>
</reference>
<sequence>MSITKTLFRVGPPTAVAGLLLLAGCASEPPRDLLAQAELAIQNAERAGTSQYEPGLLSNARAKLNRANKKVDEDENDEARRMAEEAIADANLANAKAEAAKETNQADEMKKAIEALKQESSRESEER</sequence>
<evidence type="ECO:0000259" key="2">
    <source>
        <dbReference type="Pfam" id="PF14346"/>
    </source>
</evidence>
<dbReference type="Gene3D" id="1.20.1270.390">
    <property type="match status" value="1"/>
</dbReference>
<evidence type="ECO:0000313" key="4">
    <source>
        <dbReference type="Proteomes" id="UP000733744"/>
    </source>
</evidence>
<dbReference type="InterPro" id="IPR025511">
    <property type="entry name" value="DUF4398"/>
</dbReference>
<accession>A0ABY3CH79</accession>
<keyword evidence="4" id="KW-1185">Reference proteome</keyword>